<name>A0A427T8L7_9PSEU</name>
<evidence type="ECO:0000313" key="2">
    <source>
        <dbReference type="EMBL" id="RSD17124.1"/>
    </source>
</evidence>
<sequence length="306" mass="32690">MTAASHRGEPTTARGTGRRRTGEGGGPNRTGDIDTGRGETAAARGAGRRRTGDGGGPNRTGDREPGTDTHRTGPRETPGDASRGTHASPTTDPRTADREPGTDTHRTGPRETTSEPSRGTHASPTTDPRPGNREPGTDTHRTGRRETTSEPSRGTHASPTADPRPGKPADPTGDDRTRGRRSATLGTRPEDPRTTRDRPRPYVRGSTPPPPQPRHVLPPEVMLFATGRHRAAGTLDPDLNALCRMCQIPTSIAEVSAYLRQSLDATRTLVQRGIDSGLLVADVADLREGRPPLALLQRVHQGLLRL</sequence>
<proteinExistence type="predicted"/>
<dbReference type="Pfam" id="PF05331">
    <property type="entry name" value="DUF742"/>
    <property type="match status" value="1"/>
</dbReference>
<feature type="compositionally biased region" description="Basic and acidic residues" evidence="1">
    <location>
        <begin position="188"/>
        <end position="200"/>
    </location>
</feature>
<evidence type="ECO:0000256" key="1">
    <source>
        <dbReference type="SAM" id="MobiDB-lite"/>
    </source>
</evidence>
<feature type="compositionally biased region" description="Basic and acidic residues" evidence="1">
    <location>
        <begin position="60"/>
        <end position="78"/>
    </location>
</feature>
<dbReference type="AlphaFoldDB" id="A0A427T8L7"/>
<evidence type="ECO:0000313" key="3">
    <source>
        <dbReference type="Proteomes" id="UP000267081"/>
    </source>
</evidence>
<gene>
    <name evidence="2" type="ORF">EIY87_20245</name>
</gene>
<feature type="compositionally biased region" description="Basic and acidic residues" evidence="1">
    <location>
        <begin position="130"/>
        <end position="148"/>
    </location>
</feature>
<organism evidence="2 3">
    <name type="scientific">Amycolatopsis eburnea</name>
    <dbReference type="NCBI Taxonomy" id="2267691"/>
    <lineage>
        <taxon>Bacteria</taxon>
        <taxon>Bacillati</taxon>
        <taxon>Actinomycetota</taxon>
        <taxon>Actinomycetes</taxon>
        <taxon>Pseudonocardiales</taxon>
        <taxon>Pseudonocardiaceae</taxon>
        <taxon>Amycolatopsis</taxon>
    </lineage>
</organism>
<comment type="caution">
    <text evidence="2">The sequence shown here is derived from an EMBL/GenBank/DDBJ whole genome shotgun (WGS) entry which is preliminary data.</text>
</comment>
<accession>A0A427T8L7</accession>
<feature type="compositionally biased region" description="Basic and acidic residues" evidence="1">
    <location>
        <begin position="94"/>
        <end position="113"/>
    </location>
</feature>
<dbReference type="EMBL" id="RSEC01000046">
    <property type="protein sequence ID" value="RSD17124.1"/>
    <property type="molecule type" value="Genomic_DNA"/>
</dbReference>
<feature type="compositionally biased region" description="Polar residues" evidence="1">
    <location>
        <begin position="149"/>
        <end position="158"/>
    </location>
</feature>
<feature type="compositionally biased region" description="Polar residues" evidence="1">
    <location>
        <begin position="114"/>
        <end position="126"/>
    </location>
</feature>
<dbReference type="RefSeq" id="WP_125310465.1">
    <property type="nucleotide sequence ID" value="NZ_RSEC01000046.1"/>
</dbReference>
<dbReference type="Proteomes" id="UP000267081">
    <property type="component" value="Unassembled WGS sequence"/>
</dbReference>
<dbReference type="OrthoDB" id="3637486at2"/>
<reference evidence="2 3" key="1">
    <citation type="submission" date="2018-12" db="EMBL/GenBank/DDBJ databases">
        <title>Amycolatopsis eburnea sp. nov. actinomycete associate with arbuscular mycorrhiza fungal spore.</title>
        <authorList>
            <person name="Lumyong S."/>
            <person name="Chaiya L."/>
        </authorList>
    </citation>
    <scope>NUCLEOTIDE SEQUENCE [LARGE SCALE GENOMIC DNA]</scope>
    <source>
        <strain evidence="2 3">GLM-1</strain>
    </source>
</reference>
<dbReference type="InterPro" id="IPR007995">
    <property type="entry name" value="DUF742"/>
</dbReference>
<feature type="region of interest" description="Disordered" evidence="1">
    <location>
        <begin position="1"/>
        <end position="216"/>
    </location>
</feature>
<protein>
    <submittedName>
        <fullName evidence="2">DUF742 domain-containing protein</fullName>
    </submittedName>
</protein>
<keyword evidence="3" id="KW-1185">Reference proteome</keyword>